<evidence type="ECO:0000313" key="1">
    <source>
        <dbReference type="EMBL" id="GMN23457.1"/>
    </source>
</evidence>
<dbReference type="EMBL" id="BTGU01001457">
    <property type="protein sequence ID" value="GMN23457.1"/>
    <property type="molecule type" value="Genomic_DNA"/>
</dbReference>
<evidence type="ECO:0000313" key="2">
    <source>
        <dbReference type="Proteomes" id="UP001187192"/>
    </source>
</evidence>
<gene>
    <name evidence="1" type="ORF">TIFTF001_040461</name>
</gene>
<reference evidence="1" key="1">
    <citation type="submission" date="2023-07" db="EMBL/GenBank/DDBJ databases">
        <title>draft genome sequence of fig (Ficus carica).</title>
        <authorList>
            <person name="Takahashi T."/>
            <person name="Nishimura K."/>
        </authorList>
    </citation>
    <scope>NUCLEOTIDE SEQUENCE</scope>
</reference>
<organism evidence="1 2">
    <name type="scientific">Ficus carica</name>
    <name type="common">Common fig</name>
    <dbReference type="NCBI Taxonomy" id="3494"/>
    <lineage>
        <taxon>Eukaryota</taxon>
        <taxon>Viridiplantae</taxon>
        <taxon>Streptophyta</taxon>
        <taxon>Embryophyta</taxon>
        <taxon>Tracheophyta</taxon>
        <taxon>Spermatophyta</taxon>
        <taxon>Magnoliopsida</taxon>
        <taxon>eudicotyledons</taxon>
        <taxon>Gunneridae</taxon>
        <taxon>Pentapetalae</taxon>
        <taxon>rosids</taxon>
        <taxon>fabids</taxon>
        <taxon>Rosales</taxon>
        <taxon>Moraceae</taxon>
        <taxon>Ficeae</taxon>
        <taxon>Ficus</taxon>
    </lineage>
</organism>
<name>A0AA88CNI4_FICCA</name>
<keyword evidence="2" id="KW-1185">Reference proteome</keyword>
<comment type="caution">
    <text evidence="1">The sequence shown here is derived from an EMBL/GenBank/DDBJ whole genome shotgun (WGS) entry which is preliminary data.</text>
</comment>
<protein>
    <submittedName>
        <fullName evidence="1">Uncharacterized protein</fullName>
    </submittedName>
</protein>
<accession>A0AA88CNI4</accession>
<sequence>MQIQPSNTVSARSFAKGRRSWTSFGNPYRPLIDAKSSLVKMEGGFAVCRNDSVLIRLGGLFNRAKGGIDRTPARDTVAGQLLSYSSLLDSAPFLFWKKSYSSFERRMTDVNSPSSASLSSKSMFDGTSTSFSSGCLPLTSSMAVHK</sequence>
<proteinExistence type="predicted"/>
<dbReference type="AlphaFoldDB" id="A0AA88CNI4"/>
<dbReference type="Proteomes" id="UP001187192">
    <property type="component" value="Unassembled WGS sequence"/>
</dbReference>